<evidence type="ECO:0000256" key="1">
    <source>
        <dbReference type="ARBA" id="ARBA00008725"/>
    </source>
</evidence>
<dbReference type="OrthoDB" id="9801510at2"/>
<keyword evidence="9" id="KW-1185">Reference proteome</keyword>
<evidence type="ECO:0000313" key="8">
    <source>
        <dbReference type="EMBL" id="QAY64026.1"/>
    </source>
</evidence>
<dbReference type="GO" id="GO:0043190">
    <property type="term" value="C:ATP-binding cassette (ABC) transporter complex"/>
    <property type="evidence" value="ECO:0007669"/>
    <property type="project" value="InterPro"/>
</dbReference>
<evidence type="ECO:0000256" key="6">
    <source>
        <dbReference type="SAM" id="SignalP"/>
    </source>
</evidence>
<dbReference type="EMBL" id="CP035495">
    <property type="protein sequence ID" value="QAY64026.1"/>
    <property type="molecule type" value="Genomic_DNA"/>
</dbReference>
<gene>
    <name evidence="8" type="ORF">ET495_13230</name>
</gene>
<dbReference type="InterPro" id="IPR024370">
    <property type="entry name" value="PBP_domain"/>
</dbReference>
<evidence type="ECO:0000256" key="5">
    <source>
        <dbReference type="SAM" id="MobiDB-lite"/>
    </source>
</evidence>
<dbReference type="AlphaFoldDB" id="A0A4P6ENM3"/>
<accession>A0A4P6ENM3</accession>
<feature type="signal peptide" evidence="6">
    <location>
        <begin position="1"/>
        <end position="23"/>
    </location>
</feature>
<dbReference type="CDD" id="cd13565">
    <property type="entry name" value="PBP2_PstS"/>
    <property type="match status" value="1"/>
</dbReference>
<dbReference type="SUPFAM" id="SSF53850">
    <property type="entry name" value="Periplasmic binding protein-like II"/>
    <property type="match status" value="1"/>
</dbReference>
<feature type="chain" id="PRO_5038442978" description="Phosphate-binding protein" evidence="6">
    <location>
        <begin position="24"/>
        <end position="372"/>
    </location>
</feature>
<name>A0A4P6ENM3_9MICO</name>
<evidence type="ECO:0000259" key="7">
    <source>
        <dbReference type="Pfam" id="PF12849"/>
    </source>
</evidence>
<sequence>MSRLHSRAARAAVVLALTIPPLAACTVPGAAAPGTAETPGPAAISGTFRGVGASSQERAMAAWTAGFAGEHDGVTVAFDPAGSGKGRAEFLAGTADFGATDVPLTDEEMDASAAVCAGGNAVDLPVYISPIVVAFDVPGVEELRLSPGTIAGLFTGEIESWDDAAIAADNPGVALPDLAVIPVHRSDSSGTTENFTDYLHATAPADWPHEPASSWPLPDGSSAEGTSGVVGVVKGTPGAVTYADASQAGGLGAASILVGDQWVASSAEGAAGAAGLSPRNPVRYEDDLSYRLDRTTTNPNAYPLVLVSYLLVCSRYEDEATGRFVKAFVGHVASDAGQDAAAAAAGSAPLTPAQREWLRKAAERVFLVPGGP</sequence>
<keyword evidence="2 4" id="KW-0813">Transport</keyword>
<dbReference type="PANTHER" id="PTHR42996:SF1">
    <property type="entry name" value="PHOSPHATE-BINDING PROTEIN PSTS"/>
    <property type="match status" value="1"/>
</dbReference>
<dbReference type="GO" id="GO:0042301">
    <property type="term" value="F:phosphate ion binding"/>
    <property type="evidence" value="ECO:0007669"/>
    <property type="project" value="InterPro"/>
</dbReference>
<reference evidence="8 9" key="1">
    <citation type="submission" date="2019-01" db="EMBL/GenBank/DDBJ databases">
        <title>Genome sequencing of strain 2JSPR-7.</title>
        <authorList>
            <person name="Heo J."/>
            <person name="Kim S.-J."/>
            <person name="Kim J.-S."/>
            <person name="Hong S.-B."/>
            <person name="Kwon S.-W."/>
        </authorList>
    </citation>
    <scope>NUCLEOTIDE SEQUENCE [LARGE SCALE GENOMIC DNA]</scope>
    <source>
        <strain evidence="8 9">2JSPR-7</strain>
    </source>
</reference>
<proteinExistence type="inferred from homology"/>
<feature type="domain" description="PBP" evidence="7">
    <location>
        <begin position="39"/>
        <end position="335"/>
    </location>
</feature>
<dbReference type="PANTHER" id="PTHR42996">
    <property type="entry name" value="PHOSPHATE-BINDING PROTEIN PSTS"/>
    <property type="match status" value="1"/>
</dbReference>
<organism evidence="8 9">
    <name type="scientific">Xylanimonas allomyrinae</name>
    <dbReference type="NCBI Taxonomy" id="2509459"/>
    <lineage>
        <taxon>Bacteria</taxon>
        <taxon>Bacillati</taxon>
        <taxon>Actinomycetota</taxon>
        <taxon>Actinomycetes</taxon>
        <taxon>Micrococcales</taxon>
        <taxon>Promicromonosporaceae</taxon>
        <taxon>Xylanimonas</taxon>
    </lineage>
</organism>
<dbReference type="InterPro" id="IPR005673">
    <property type="entry name" value="ABC_phos-bd_PstS"/>
</dbReference>
<protein>
    <recommendedName>
        <fullName evidence="4">Phosphate-binding protein</fullName>
    </recommendedName>
</protein>
<dbReference type="InterPro" id="IPR050962">
    <property type="entry name" value="Phosphate-bind_PstS"/>
</dbReference>
<dbReference type="PIRSF" id="PIRSF002756">
    <property type="entry name" value="PstS"/>
    <property type="match status" value="1"/>
</dbReference>
<dbReference type="KEGG" id="xyl:ET495_13230"/>
<evidence type="ECO:0000313" key="9">
    <source>
        <dbReference type="Proteomes" id="UP000291758"/>
    </source>
</evidence>
<dbReference type="Pfam" id="PF12849">
    <property type="entry name" value="PBP_like_2"/>
    <property type="match status" value="1"/>
</dbReference>
<evidence type="ECO:0000256" key="3">
    <source>
        <dbReference type="ARBA" id="ARBA00022592"/>
    </source>
</evidence>
<feature type="region of interest" description="Disordered" evidence="5">
    <location>
        <begin position="207"/>
        <end position="228"/>
    </location>
</feature>
<keyword evidence="6" id="KW-0732">Signal</keyword>
<dbReference type="RefSeq" id="WP_129205185.1">
    <property type="nucleotide sequence ID" value="NZ_CP035495.1"/>
</dbReference>
<evidence type="ECO:0000256" key="4">
    <source>
        <dbReference type="PIRNR" id="PIRNR002756"/>
    </source>
</evidence>
<dbReference type="Gene3D" id="3.40.190.10">
    <property type="entry name" value="Periplasmic binding protein-like II"/>
    <property type="match status" value="2"/>
</dbReference>
<dbReference type="Proteomes" id="UP000291758">
    <property type="component" value="Chromosome"/>
</dbReference>
<dbReference type="GO" id="GO:0035435">
    <property type="term" value="P:phosphate ion transmembrane transport"/>
    <property type="evidence" value="ECO:0007669"/>
    <property type="project" value="InterPro"/>
</dbReference>
<keyword evidence="3 4" id="KW-0592">Phosphate transport</keyword>
<evidence type="ECO:0000256" key="2">
    <source>
        <dbReference type="ARBA" id="ARBA00022448"/>
    </source>
</evidence>
<comment type="similarity">
    <text evidence="1 4">Belongs to the PstS family.</text>
</comment>